<evidence type="ECO:0000259" key="2">
    <source>
        <dbReference type="Pfam" id="PF07859"/>
    </source>
</evidence>
<evidence type="ECO:0000313" key="4">
    <source>
        <dbReference type="Proteomes" id="UP000198875"/>
    </source>
</evidence>
<dbReference type="Proteomes" id="UP000198875">
    <property type="component" value="Unassembled WGS sequence"/>
</dbReference>
<dbReference type="InterPro" id="IPR029058">
    <property type="entry name" value="AB_hydrolase_fold"/>
</dbReference>
<dbReference type="InterPro" id="IPR013094">
    <property type="entry name" value="AB_hydrolase_3"/>
</dbReference>
<dbReference type="PANTHER" id="PTHR48081">
    <property type="entry name" value="AB HYDROLASE SUPERFAMILY PROTEIN C4A8.06C"/>
    <property type="match status" value="1"/>
</dbReference>
<dbReference type="Pfam" id="PF07859">
    <property type="entry name" value="Abhydrolase_3"/>
    <property type="match status" value="1"/>
</dbReference>
<organism evidence="3 4">
    <name type="scientific">Mycobacterium bohemicum DSM 44277</name>
    <dbReference type="NCBI Taxonomy" id="1236609"/>
    <lineage>
        <taxon>Bacteria</taxon>
        <taxon>Bacillati</taxon>
        <taxon>Actinomycetota</taxon>
        <taxon>Actinomycetes</taxon>
        <taxon>Mycobacteriales</taxon>
        <taxon>Mycobacteriaceae</taxon>
        <taxon>Mycobacterium</taxon>
    </lineage>
</organism>
<feature type="domain" description="Alpha/beta hydrolase fold-3" evidence="2">
    <location>
        <begin position="82"/>
        <end position="279"/>
    </location>
</feature>
<dbReference type="AlphaFoldDB" id="A0A0U0W4L1"/>
<dbReference type="Gene3D" id="3.40.50.1820">
    <property type="entry name" value="alpha/beta hydrolase"/>
    <property type="match status" value="1"/>
</dbReference>
<dbReference type="PANTHER" id="PTHR48081:SF8">
    <property type="entry name" value="ALPHA_BETA HYDROLASE FOLD-3 DOMAIN-CONTAINING PROTEIN-RELATED"/>
    <property type="match status" value="1"/>
</dbReference>
<name>A0A0U0W4L1_MYCBE</name>
<dbReference type="GO" id="GO:0016787">
    <property type="term" value="F:hydrolase activity"/>
    <property type="evidence" value="ECO:0007669"/>
    <property type="project" value="UniProtKB-KW"/>
</dbReference>
<gene>
    <name evidence="3" type="ORF">BN971_00529</name>
</gene>
<dbReference type="EMBL" id="CSTD01000001">
    <property type="protein sequence ID" value="CPR05163.1"/>
    <property type="molecule type" value="Genomic_DNA"/>
</dbReference>
<sequence>MANPLPHNAFTSSKAVDPQLRKVARFLPRGNALQRGYRVQRAIMNAMGNAGRIRNLPTADVNEHVTVRLHRPPGLPARAPAMLWIHGGGTIMGHAAQDDKFLRRLSRRTGVAVAAVEHRLAPEHPYPTPVEDCYAALRWLAGQPWVDPARVAVGGASAGGHFAAAVAQRAHDRNEIDLAFQMLVYPMLDDRTGADPDGRKRIMWTETDNQRAWRWYLNGADPAEAAPARRTDLSGLAPAWIGVGTLDLFYRECVDYANRLREAGVAVHEEIAPGAFHAFDQIAEKAPVSVKFFASQCVHLRAALGVSPA</sequence>
<proteinExistence type="predicted"/>
<dbReference type="InterPro" id="IPR050300">
    <property type="entry name" value="GDXG_lipolytic_enzyme"/>
</dbReference>
<dbReference type="OrthoDB" id="3181909at2"/>
<dbReference type="SUPFAM" id="SSF53474">
    <property type="entry name" value="alpha/beta-Hydrolases"/>
    <property type="match status" value="1"/>
</dbReference>
<keyword evidence="1 3" id="KW-0378">Hydrolase</keyword>
<reference evidence="3 4" key="1">
    <citation type="submission" date="2015-03" db="EMBL/GenBank/DDBJ databases">
        <authorList>
            <person name="Murphy D."/>
        </authorList>
    </citation>
    <scope>NUCLEOTIDE SEQUENCE [LARGE SCALE GENOMIC DNA]</scope>
    <source>
        <strain evidence="3 4">DSM 44277</strain>
    </source>
</reference>
<protein>
    <submittedName>
        <fullName evidence="3">Alpha/beta hydrolase domain-containing protein</fullName>
    </submittedName>
</protein>
<accession>A0A0U0W4L1</accession>
<evidence type="ECO:0000256" key="1">
    <source>
        <dbReference type="ARBA" id="ARBA00022801"/>
    </source>
</evidence>
<dbReference type="RefSeq" id="WP_085181026.1">
    <property type="nucleotide sequence ID" value="NZ_CSTD01000001.1"/>
</dbReference>
<evidence type="ECO:0000313" key="3">
    <source>
        <dbReference type="EMBL" id="CPR05163.1"/>
    </source>
</evidence>